<dbReference type="InterPro" id="IPR036640">
    <property type="entry name" value="ABC1_TM_sf"/>
</dbReference>
<evidence type="ECO:0000256" key="7">
    <source>
        <dbReference type="SAM" id="Phobius"/>
    </source>
</evidence>
<dbReference type="InterPro" id="IPR011527">
    <property type="entry name" value="ABC1_TM_dom"/>
</dbReference>
<dbReference type="Proteomes" id="UP000000249">
    <property type="component" value="Chromosome 2"/>
</dbReference>
<dbReference type="PROSITE" id="PS00211">
    <property type="entry name" value="ABC_TRANSPORTER_1"/>
    <property type="match status" value="1"/>
</dbReference>
<sequence>MVNHSQICWRYGRHRLDSLRNNTPSGLARTTETKRRGVVASTRKGITSSHQWITLYCFRFNRKSHFGGRSHACSLPHCRPITARILFMFKLFEGFTDPFPKGEPQRPPNTLWAFCRHYTHGFEKPLIVMALLSTAIAIIEVSLFGFMGQLVDWLSTSSPDTFLVENQSTLIGLGLLVLVGMPLLIAFYSLLIHQSLLGNYPMSIRWLAHRYLLKQSVSFYQDEFAGRISTKVMQTALAVRETVMKSLDVFVYVMVYFTAIVVILAQADWRLMIPMLIWLAIYVTVQMYYVPKLKKVASEQADARSLMSGRIVDSYTNIMTVKLFSHSQRETQYAEEGMQDFLGTVHRQMRLVTGFNIWVEMANYLLVFTIAALSIYLWTTSAISVGAIAVAVSLSLCINGMSKWIMWEVSALFENIGTVVDGMTMLGKPITVTDKPDAKPLVVKHGGITFDDVSFHYGENKSVINHLNLNIKPGEKVGLVGRSGAGKSTLVNLLLRFHDVESGRILIDGQPISEVTQESLRSKIGMVTQDTSLLHRSIRDNILYGNPNATEEQLLKATAQAHAHEFILGLTDPHGNSGYDAQVGERGVKLSGGQRQRIAISRVLLKDAPLLVLDEATSALDSEVEAAIQESLNELMQGKTVIAIAHRLSTIAAMDRLIVLDKGQIVEQGSHQELIAQNGIYAHLWAHQTGGFIGCDEDEVEEAILA</sequence>
<feature type="domain" description="ABC transmembrane type-1" evidence="9">
    <location>
        <begin position="127"/>
        <end position="396"/>
    </location>
</feature>
<dbReference type="KEGG" id="vco:VC0395_0242"/>
<dbReference type="EMBL" id="CP000626">
    <property type="protein sequence ID" value="ABQ18620.1"/>
    <property type="molecule type" value="Genomic_DNA"/>
</dbReference>
<dbReference type="InterPro" id="IPR017871">
    <property type="entry name" value="ABC_transporter-like_CS"/>
</dbReference>
<dbReference type="AlphaFoldDB" id="A0A0H3AD68"/>
<keyword evidence="2 7" id="KW-0812">Transmembrane</keyword>
<accession>A0A0H3AD68</accession>
<evidence type="ECO:0000256" key="6">
    <source>
        <dbReference type="ARBA" id="ARBA00023136"/>
    </source>
</evidence>
<dbReference type="PANTHER" id="PTHR43394:SF1">
    <property type="entry name" value="ATP-BINDING CASSETTE SUB-FAMILY B MEMBER 10, MITOCHONDRIAL"/>
    <property type="match status" value="1"/>
</dbReference>
<dbReference type="Gene3D" id="1.20.1560.10">
    <property type="entry name" value="ABC transporter type 1, transmembrane domain"/>
    <property type="match status" value="1"/>
</dbReference>
<evidence type="ECO:0000256" key="5">
    <source>
        <dbReference type="ARBA" id="ARBA00022989"/>
    </source>
</evidence>
<gene>
    <name evidence="10" type="ordered locus">VC0395_0242</name>
</gene>
<dbReference type="InterPro" id="IPR003593">
    <property type="entry name" value="AAA+_ATPase"/>
</dbReference>
<dbReference type="FunFam" id="3.40.50.300:FF:000218">
    <property type="entry name" value="Multidrug ABC transporter ATP-binding protein"/>
    <property type="match status" value="1"/>
</dbReference>
<protein>
    <submittedName>
        <fullName evidence="10">ABC transporter, ATP-binding protein</fullName>
    </submittedName>
</protein>
<keyword evidence="6 7" id="KW-0472">Membrane</keyword>
<comment type="subcellular location">
    <subcellularLocation>
        <location evidence="1">Cell membrane</location>
        <topology evidence="1">Multi-pass membrane protein</topology>
    </subcellularLocation>
</comment>
<dbReference type="SUPFAM" id="SSF52540">
    <property type="entry name" value="P-loop containing nucleoside triphosphate hydrolases"/>
    <property type="match status" value="1"/>
</dbReference>
<dbReference type="PROSITE" id="PS50893">
    <property type="entry name" value="ABC_TRANSPORTER_2"/>
    <property type="match status" value="1"/>
</dbReference>
<evidence type="ECO:0000313" key="11">
    <source>
        <dbReference type="Proteomes" id="UP000000249"/>
    </source>
</evidence>
<dbReference type="InterPro" id="IPR003439">
    <property type="entry name" value="ABC_transporter-like_ATP-bd"/>
</dbReference>
<dbReference type="GO" id="GO:0005886">
    <property type="term" value="C:plasma membrane"/>
    <property type="evidence" value="ECO:0007669"/>
    <property type="project" value="UniProtKB-SubCell"/>
</dbReference>
<evidence type="ECO:0000256" key="2">
    <source>
        <dbReference type="ARBA" id="ARBA00022692"/>
    </source>
</evidence>
<feature type="transmembrane region" description="Helical" evidence="7">
    <location>
        <begin position="357"/>
        <end position="377"/>
    </location>
</feature>
<dbReference type="eggNOG" id="COG1132">
    <property type="taxonomic scope" value="Bacteria"/>
</dbReference>
<name>A0A0H3AD68_VIBC3</name>
<dbReference type="GO" id="GO:0015421">
    <property type="term" value="F:ABC-type oligopeptide transporter activity"/>
    <property type="evidence" value="ECO:0007669"/>
    <property type="project" value="TreeGrafter"/>
</dbReference>
<dbReference type="FunFam" id="1.20.1560.10:FF:000070">
    <property type="entry name" value="Multidrug ABC transporter ATP-binding protein"/>
    <property type="match status" value="1"/>
</dbReference>
<dbReference type="PROSITE" id="PS50929">
    <property type="entry name" value="ABC_TM1F"/>
    <property type="match status" value="1"/>
</dbReference>
<feature type="transmembrane region" description="Helical" evidence="7">
    <location>
        <begin position="249"/>
        <end position="265"/>
    </location>
</feature>
<dbReference type="GO" id="GO:0016887">
    <property type="term" value="F:ATP hydrolysis activity"/>
    <property type="evidence" value="ECO:0007669"/>
    <property type="project" value="InterPro"/>
</dbReference>
<proteinExistence type="predicted"/>
<reference evidence="10 11" key="1">
    <citation type="submission" date="2007-03" db="EMBL/GenBank/DDBJ databases">
        <authorList>
            <person name="Heidelberg J."/>
        </authorList>
    </citation>
    <scope>NUCLEOTIDE SEQUENCE [LARGE SCALE GENOMIC DNA]</scope>
    <source>
        <strain evidence="11">ATCC 39541 / Classical Ogawa 395 / O395</strain>
    </source>
</reference>
<feature type="transmembrane region" description="Helical" evidence="7">
    <location>
        <begin position="126"/>
        <end position="150"/>
    </location>
</feature>
<evidence type="ECO:0000256" key="3">
    <source>
        <dbReference type="ARBA" id="ARBA00022741"/>
    </source>
</evidence>
<evidence type="ECO:0000256" key="1">
    <source>
        <dbReference type="ARBA" id="ARBA00004651"/>
    </source>
</evidence>
<dbReference type="SMART" id="SM00382">
    <property type="entry name" value="AAA"/>
    <property type="match status" value="1"/>
</dbReference>
<keyword evidence="3" id="KW-0547">Nucleotide-binding</keyword>
<dbReference type="PANTHER" id="PTHR43394">
    <property type="entry name" value="ATP-DEPENDENT PERMEASE MDL1, MITOCHONDRIAL"/>
    <property type="match status" value="1"/>
</dbReference>
<feature type="transmembrane region" description="Helical" evidence="7">
    <location>
        <begin position="271"/>
        <end position="290"/>
    </location>
</feature>
<dbReference type="Pfam" id="PF00664">
    <property type="entry name" value="ABC_membrane"/>
    <property type="match status" value="1"/>
</dbReference>
<feature type="transmembrane region" description="Helical" evidence="7">
    <location>
        <begin position="170"/>
        <end position="192"/>
    </location>
</feature>
<dbReference type="InterPro" id="IPR027417">
    <property type="entry name" value="P-loop_NTPase"/>
</dbReference>
<evidence type="ECO:0000259" key="8">
    <source>
        <dbReference type="PROSITE" id="PS50893"/>
    </source>
</evidence>
<dbReference type="Pfam" id="PF00005">
    <property type="entry name" value="ABC_tran"/>
    <property type="match status" value="1"/>
</dbReference>
<feature type="domain" description="ABC transporter" evidence="8">
    <location>
        <begin position="448"/>
        <end position="687"/>
    </location>
</feature>
<feature type="transmembrane region" description="Helical" evidence="7">
    <location>
        <begin position="383"/>
        <end position="401"/>
    </location>
</feature>
<evidence type="ECO:0000256" key="4">
    <source>
        <dbReference type="ARBA" id="ARBA00022840"/>
    </source>
</evidence>
<dbReference type="SUPFAM" id="SSF90123">
    <property type="entry name" value="ABC transporter transmembrane region"/>
    <property type="match status" value="1"/>
</dbReference>
<organism evidence="10 11">
    <name type="scientific">Vibrio cholerae serotype O1 (strain ATCC 39541 / Classical Ogawa 395 / O395)</name>
    <dbReference type="NCBI Taxonomy" id="345073"/>
    <lineage>
        <taxon>Bacteria</taxon>
        <taxon>Pseudomonadati</taxon>
        <taxon>Pseudomonadota</taxon>
        <taxon>Gammaproteobacteria</taxon>
        <taxon>Vibrionales</taxon>
        <taxon>Vibrionaceae</taxon>
        <taxon>Vibrio</taxon>
    </lineage>
</organism>
<dbReference type="GO" id="GO:0005524">
    <property type="term" value="F:ATP binding"/>
    <property type="evidence" value="ECO:0007669"/>
    <property type="project" value="UniProtKB-KW"/>
</dbReference>
<keyword evidence="5 7" id="KW-1133">Transmembrane helix</keyword>
<dbReference type="InterPro" id="IPR039421">
    <property type="entry name" value="Type_1_exporter"/>
</dbReference>
<evidence type="ECO:0000259" key="9">
    <source>
        <dbReference type="PROSITE" id="PS50929"/>
    </source>
</evidence>
<evidence type="ECO:0000313" key="10">
    <source>
        <dbReference type="EMBL" id="ABQ18620.1"/>
    </source>
</evidence>
<keyword evidence="4 10" id="KW-0067">ATP-binding</keyword>
<dbReference type="Gene3D" id="3.40.50.300">
    <property type="entry name" value="P-loop containing nucleotide triphosphate hydrolases"/>
    <property type="match status" value="1"/>
</dbReference>